<dbReference type="CDD" id="cd18185">
    <property type="entry name" value="ATP-synt_Fo_c_ATPE"/>
    <property type="match status" value="1"/>
</dbReference>
<keyword evidence="4 14" id="KW-1003">Cell membrane</keyword>
<feature type="transmembrane region" description="Helical" evidence="14">
    <location>
        <begin position="47"/>
        <end position="72"/>
    </location>
</feature>
<dbReference type="EMBL" id="DSMV01000077">
    <property type="protein sequence ID" value="HDW51343.1"/>
    <property type="molecule type" value="Genomic_DNA"/>
</dbReference>
<evidence type="ECO:0000256" key="2">
    <source>
        <dbReference type="ARBA" id="ARBA00006704"/>
    </source>
</evidence>
<dbReference type="SUPFAM" id="SSF81333">
    <property type="entry name" value="F1F0 ATP synthase subunit C"/>
    <property type="match status" value="1"/>
</dbReference>
<comment type="caution">
    <text evidence="14">Lacks conserved residue(s) required for the propagation of feature annotation.</text>
</comment>
<dbReference type="GO" id="GO:0033177">
    <property type="term" value="C:proton-transporting two-sector ATPase complex, proton-transporting domain"/>
    <property type="evidence" value="ECO:0007669"/>
    <property type="project" value="InterPro"/>
</dbReference>
<evidence type="ECO:0000256" key="14">
    <source>
        <dbReference type="HAMAP-Rule" id="MF_01396"/>
    </source>
</evidence>
<keyword evidence="11 14" id="KW-0472">Membrane</keyword>
<keyword evidence="6 14" id="KW-0812">Transmembrane</keyword>
<comment type="similarity">
    <text evidence="2 14">Belongs to the ATPase C chain family.</text>
</comment>
<evidence type="ECO:0000259" key="15">
    <source>
        <dbReference type="Pfam" id="PF00137"/>
    </source>
</evidence>
<dbReference type="InterPro" id="IPR002379">
    <property type="entry name" value="ATPase_proteolipid_c-like_dom"/>
</dbReference>
<keyword evidence="9 14" id="KW-0406">Ion transport</keyword>
<keyword evidence="7 14" id="KW-0375">Hydrogen ion transport</keyword>
<dbReference type="GO" id="GO:0045259">
    <property type="term" value="C:proton-transporting ATP synthase complex"/>
    <property type="evidence" value="ECO:0007669"/>
    <property type="project" value="UniProtKB-KW"/>
</dbReference>
<dbReference type="HAMAP" id="MF_01396">
    <property type="entry name" value="ATP_synth_c_bact"/>
    <property type="match status" value="1"/>
</dbReference>
<dbReference type="PROSITE" id="PS00605">
    <property type="entry name" value="ATPASE_C"/>
    <property type="match status" value="1"/>
</dbReference>
<keyword evidence="5 14" id="KW-0138">CF(0)</keyword>
<feature type="domain" description="V-ATPase proteolipid subunit C-like" evidence="15">
    <location>
        <begin position="9"/>
        <end position="72"/>
    </location>
</feature>
<dbReference type="FunFam" id="1.20.20.10:FF:000004">
    <property type="entry name" value="ATP synthase subunit c"/>
    <property type="match status" value="1"/>
</dbReference>
<organism evidence="16">
    <name type="scientific">Ammonifex degensii</name>
    <dbReference type="NCBI Taxonomy" id="42838"/>
    <lineage>
        <taxon>Bacteria</taxon>
        <taxon>Bacillati</taxon>
        <taxon>Bacillota</taxon>
        <taxon>Clostridia</taxon>
        <taxon>Thermoanaerobacterales</taxon>
        <taxon>Thermoanaerobacteraceae</taxon>
        <taxon>Ammonifex</taxon>
    </lineage>
</organism>
<protein>
    <recommendedName>
        <fullName evidence="14">ATP synthase subunit c</fullName>
    </recommendedName>
    <alternativeName>
        <fullName evidence="14">ATP synthase F(0) sector subunit c</fullName>
    </alternativeName>
    <alternativeName>
        <fullName evidence="14">F-type ATPase subunit c</fullName>
        <shortName evidence="14">F-ATPase subunit c</shortName>
    </alternativeName>
    <alternativeName>
        <fullName evidence="14">Lipid-binding protein</fullName>
    </alternativeName>
</protein>
<dbReference type="GO" id="GO:0046933">
    <property type="term" value="F:proton-transporting ATP synthase activity, rotational mechanism"/>
    <property type="evidence" value="ECO:0007669"/>
    <property type="project" value="UniProtKB-UniRule"/>
</dbReference>
<dbReference type="AlphaFoldDB" id="A0A7C1FDP7"/>
<name>A0A7C1FDP7_9THEO</name>
<dbReference type="GO" id="GO:0008289">
    <property type="term" value="F:lipid binding"/>
    <property type="evidence" value="ECO:0007669"/>
    <property type="project" value="UniProtKB-KW"/>
</dbReference>
<dbReference type="InterPro" id="IPR005953">
    <property type="entry name" value="ATP_synth_csu_bac/chlpt"/>
</dbReference>
<evidence type="ECO:0000256" key="7">
    <source>
        <dbReference type="ARBA" id="ARBA00022781"/>
    </source>
</evidence>
<gene>
    <name evidence="14 16" type="primary">atpE</name>
    <name evidence="16" type="ORF">ENQ35_01140</name>
</gene>
<keyword evidence="10 14" id="KW-0446">Lipid-binding</keyword>
<evidence type="ECO:0000256" key="9">
    <source>
        <dbReference type="ARBA" id="ARBA00023065"/>
    </source>
</evidence>
<dbReference type="InterPro" id="IPR000454">
    <property type="entry name" value="ATP_synth_F0_csu"/>
</dbReference>
<dbReference type="Pfam" id="PF00137">
    <property type="entry name" value="ATP-synt_C"/>
    <property type="match status" value="1"/>
</dbReference>
<keyword evidence="3 14" id="KW-0813">Transport</keyword>
<evidence type="ECO:0000256" key="4">
    <source>
        <dbReference type="ARBA" id="ARBA00022475"/>
    </source>
</evidence>
<sequence length="78" mass="7693">MEVGAGAALGMALAAGLGALGAAIGDGIATGKCLEGTARQPELRGQLMTIMFIGVGLIESIPIIAVVVAFMLMGKIGH</sequence>
<evidence type="ECO:0000256" key="5">
    <source>
        <dbReference type="ARBA" id="ARBA00022547"/>
    </source>
</evidence>
<keyword evidence="12 14" id="KW-0066">ATP synthesis</keyword>
<evidence type="ECO:0000256" key="3">
    <source>
        <dbReference type="ARBA" id="ARBA00022448"/>
    </source>
</evidence>
<dbReference type="GO" id="GO:0005886">
    <property type="term" value="C:plasma membrane"/>
    <property type="evidence" value="ECO:0007669"/>
    <property type="project" value="UniProtKB-SubCell"/>
</dbReference>
<feature type="site" description="Reversibly protonated during proton transport" evidence="14">
    <location>
        <position position="59"/>
    </location>
</feature>
<evidence type="ECO:0000256" key="13">
    <source>
        <dbReference type="ARBA" id="ARBA00025198"/>
    </source>
</evidence>
<reference evidence="16" key="1">
    <citation type="journal article" date="2020" name="mSystems">
        <title>Genome- and Community-Level Interaction Insights into Carbon Utilization and Element Cycling Functions of Hydrothermarchaeota in Hydrothermal Sediment.</title>
        <authorList>
            <person name="Zhou Z."/>
            <person name="Liu Y."/>
            <person name="Xu W."/>
            <person name="Pan J."/>
            <person name="Luo Z.H."/>
            <person name="Li M."/>
        </authorList>
    </citation>
    <scope>NUCLEOTIDE SEQUENCE [LARGE SCALE GENOMIC DNA]</scope>
    <source>
        <strain evidence="16">SpSt-301</strain>
    </source>
</reference>
<comment type="caution">
    <text evidence="16">The sequence shown here is derived from an EMBL/GenBank/DDBJ whole genome shotgun (WGS) entry which is preliminary data.</text>
</comment>
<proteinExistence type="inferred from homology"/>
<dbReference type="InterPro" id="IPR035921">
    <property type="entry name" value="F/V-ATP_Csub_sf"/>
</dbReference>
<dbReference type="PRINTS" id="PR00124">
    <property type="entry name" value="ATPASEC"/>
</dbReference>
<keyword evidence="8 14" id="KW-1133">Transmembrane helix</keyword>
<dbReference type="NCBIfam" id="TIGR01260">
    <property type="entry name" value="ATP_synt_c"/>
    <property type="match status" value="1"/>
</dbReference>
<evidence type="ECO:0000313" key="16">
    <source>
        <dbReference type="EMBL" id="HDW51343.1"/>
    </source>
</evidence>
<evidence type="ECO:0000256" key="8">
    <source>
        <dbReference type="ARBA" id="ARBA00022989"/>
    </source>
</evidence>
<dbReference type="NCBIfam" id="NF005363">
    <property type="entry name" value="PRK06876.1"/>
    <property type="match status" value="1"/>
</dbReference>
<dbReference type="InterPro" id="IPR020537">
    <property type="entry name" value="ATP_synth_F0_csu_DDCD_BS"/>
</dbReference>
<comment type="function">
    <text evidence="13 14">F(1)F(0) ATP synthase produces ATP from ADP in the presence of a proton or sodium gradient. F-type ATPases consist of two structural domains, F(1) containing the extramembraneous catalytic core and F(0) containing the membrane proton channel, linked together by a central stalk and a peripheral stalk. During catalysis, ATP synthesis in the catalytic domain of F(1) is coupled via a rotary mechanism of the central stalk subunits to proton translocation.</text>
</comment>
<evidence type="ECO:0000256" key="11">
    <source>
        <dbReference type="ARBA" id="ARBA00023136"/>
    </source>
</evidence>
<dbReference type="Gene3D" id="1.20.20.10">
    <property type="entry name" value="F1F0 ATP synthase subunit C"/>
    <property type="match status" value="1"/>
</dbReference>
<evidence type="ECO:0000256" key="1">
    <source>
        <dbReference type="ARBA" id="ARBA00004141"/>
    </source>
</evidence>
<evidence type="ECO:0000256" key="6">
    <source>
        <dbReference type="ARBA" id="ARBA00022692"/>
    </source>
</evidence>
<evidence type="ECO:0000256" key="12">
    <source>
        <dbReference type="ARBA" id="ARBA00023310"/>
    </source>
</evidence>
<dbReference type="InterPro" id="IPR038662">
    <property type="entry name" value="ATP_synth_F0_csu_sf"/>
</dbReference>
<accession>A0A7C1FDP7</accession>
<comment type="function">
    <text evidence="14">Key component of the F(0) channel; it plays a direct role in translocation across the membrane. A homomeric c-ring of between 10-14 subunits forms the central stalk rotor element with the F(1) delta and epsilon subunits.</text>
</comment>
<evidence type="ECO:0000256" key="10">
    <source>
        <dbReference type="ARBA" id="ARBA00023121"/>
    </source>
</evidence>
<comment type="subcellular location">
    <subcellularLocation>
        <location evidence="14">Cell membrane</location>
        <topology evidence="14">Multi-pass membrane protein</topology>
    </subcellularLocation>
    <subcellularLocation>
        <location evidence="1">Membrane</location>
        <topology evidence="1">Multi-pass membrane protein</topology>
    </subcellularLocation>
</comment>